<dbReference type="Gene3D" id="3.40.50.11690">
    <property type="entry name" value="Cell division protein FtsQ/DivIB"/>
    <property type="match status" value="1"/>
</dbReference>
<dbReference type="InterPro" id="IPR034746">
    <property type="entry name" value="POTRA"/>
</dbReference>
<evidence type="ECO:0000256" key="5">
    <source>
        <dbReference type="ARBA" id="ARBA00022692"/>
    </source>
</evidence>
<dbReference type="PANTHER" id="PTHR35851:SF1">
    <property type="entry name" value="CELL DIVISION PROTEIN FTSQ"/>
    <property type="match status" value="1"/>
</dbReference>
<keyword evidence="12" id="KW-1185">Reference proteome</keyword>
<keyword evidence="3 9" id="KW-0997">Cell inner membrane</keyword>
<evidence type="ECO:0000256" key="6">
    <source>
        <dbReference type="ARBA" id="ARBA00022989"/>
    </source>
</evidence>
<evidence type="ECO:0000256" key="9">
    <source>
        <dbReference type="HAMAP-Rule" id="MF_00911"/>
    </source>
</evidence>
<dbReference type="GO" id="GO:0051301">
    <property type="term" value="P:cell division"/>
    <property type="evidence" value="ECO:0007669"/>
    <property type="project" value="UniProtKB-KW"/>
</dbReference>
<keyword evidence="5 9" id="KW-0812">Transmembrane</keyword>
<dbReference type="InterPro" id="IPR013685">
    <property type="entry name" value="POTRA_FtsQ_type"/>
</dbReference>
<feature type="domain" description="POTRA" evidence="10">
    <location>
        <begin position="43"/>
        <end position="112"/>
    </location>
</feature>
<comment type="similarity">
    <text evidence="9">Belongs to the FtsQ/DivIB family. FtsQ subfamily.</text>
</comment>
<gene>
    <name evidence="9" type="primary">ftsQ</name>
    <name evidence="11" type="ORF">QTP81_02795</name>
</gene>
<evidence type="ECO:0000256" key="4">
    <source>
        <dbReference type="ARBA" id="ARBA00022618"/>
    </source>
</evidence>
<dbReference type="InterPro" id="IPR045335">
    <property type="entry name" value="FtsQ_C_sf"/>
</dbReference>
<feature type="transmembrane region" description="Helical" evidence="9">
    <location>
        <begin position="12"/>
        <end position="34"/>
    </location>
</feature>
<keyword evidence="6 9" id="KW-1133">Transmembrane helix</keyword>
<comment type="function">
    <text evidence="9">Essential cell division protein. May link together the upstream cell division proteins, which are predominantly cytoplasmic, with the downstream cell division proteins, which are predominantly periplasmic. May control correct divisome assembly.</text>
</comment>
<dbReference type="Proteomes" id="UP001234343">
    <property type="component" value="Unassembled WGS sequence"/>
</dbReference>
<keyword evidence="8 9" id="KW-0131">Cell cycle</keyword>
<evidence type="ECO:0000256" key="2">
    <source>
        <dbReference type="ARBA" id="ARBA00022475"/>
    </source>
</evidence>
<evidence type="ECO:0000259" key="10">
    <source>
        <dbReference type="PROSITE" id="PS51779"/>
    </source>
</evidence>
<comment type="subcellular location">
    <subcellularLocation>
        <location evidence="9">Cell inner membrane</location>
        <topology evidence="9">Single-pass type II membrane protein</topology>
    </subcellularLocation>
    <subcellularLocation>
        <location evidence="1">Membrane</location>
    </subcellularLocation>
    <text evidence="9">Localizes to the division septum.</text>
</comment>
<comment type="subunit">
    <text evidence="9">Part of a complex composed of FtsB, FtsL and FtsQ.</text>
</comment>
<dbReference type="Gene3D" id="3.10.20.310">
    <property type="entry name" value="membrane protein fhac"/>
    <property type="match status" value="1"/>
</dbReference>
<sequence length="245" mass="27765">MSSPPVTKTTRFWAGVMFFVLVLITVALATAGVYRWLNDAQRLPVQTVVFQGELEHIDTARLEDLIRAAQPGSFFALDVNEVYALLEQQPWVYRASVRKQWPNKLTIYVVEQQPVAHWNDDLLLNPYGETFAGNNELDSLPKLYGPGGSEKTALQGFNAMQTILSGAALPIDELFLSERFAWQITLANEIKLNLGRQEFIDRLQRFVDIYPLLKAQPRAVEYIDLRYDTGLAVGWVDDSKTSEKV</sequence>
<comment type="caution">
    <text evidence="11">The sequence shown here is derived from an EMBL/GenBank/DDBJ whole genome shotgun (WGS) entry which is preliminary data.</text>
</comment>
<keyword evidence="2 9" id="KW-1003">Cell membrane</keyword>
<dbReference type="Pfam" id="PF08478">
    <property type="entry name" value="POTRA_1"/>
    <property type="match status" value="1"/>
</dbReference>
<dbReference type="Pfam" id="PF03799">
    <property type="entry name" value="FtsQ_DivIB_C"/>
    <property type="match status" value="1"/>
</dbReference>
<organism evidence="11 12">
    <name type="scientific">Alteromonas arenosi</name>
    <dbReference type="NCBI Taxonomy" id="3055817"/>
    <lineage>
        <taxon>Bacteria</taxon>
        <taxon>Pseudomonadati</taxon>
        <taxon>Pseudomonadota</taxon>
        <taxon>Gammaproteobacteria</taxon>
        <taxon>Alteromonadales</taxon>
        <taxon>Alteromonadaceae</taxon>
        <taxon>Alteromonas/Salinimonas group</taxon>
        <taxon>Alteromonas</taxon>
    </lineage>
</organism>
<dbReference type="InterPro" id="IPR026579">
    <property type="entry name" value="FtsQ"/>
</dbReference>
<keyword evidence="7 9" id="KW-0472">Membrane</keyword>
<dbReference type="EMBL" id="JAUCBP010000002">
    <property type="protein sequence ID" value="MDM7859533.1"/>
    <property type="molecule type" value="Genomic_DNA"/>
</dbReference>
<dbReference type="PROSITE" id="PS51779">
    <property type="entry name" value="POTRA"/>
    <property type="match status" value="1"/>
</dbReference>
<name>A0ABT7STL9_9ALTE</name>
<evidence type="ECO:0000256" key="7">
    <source>
        <dbReference type="ARBA" id="ARBA00023136"/>
    </source>
</evidence>
<evidence type="ECO:0000256" key="1">
    <source>
        <dbReference type="ARBA" id="ARBA00004370"/>
    </source>
</evidence>
<reference evidence="11 12" key="1">
    <citation type="submission" date="2023-06" db="EMBL/GenBank/DDBJ databases">
        <title>Alteromonas sp. ASW11-36 isolated from intertidal sand.</title>
        <authorList>
            <person name="Li Y."/>
        </authorList>
    </citation>
    <scope>NUCLEOTIDE SEQUENCE [LARGE SCALE GENOMIC DNA]</scope>
    <source>
        <strain evidence="11 12">ASW11-36</strain>
    </source>
</reference>
<dbReference type="PANTHER" id="PTHR35851">
    <property type="entry name" value="CELL DIVISION PROTEIN FTSQ"/>
    <property type="match status" value="1"/>
</dbReference>
<protein>
    <recommendedName>
        <fullName evidence="9">Cell division protein FtsQ</fullName>
    </recommendedName>
</protein>
<dbReference type="InterPro" id="IPR005548">
    <property type="entry name" value="Cell_div_FtsQ/DivIB_C"/>
</dbReference>
<dbReference type="RefSeq" id="WP_289363571.1">
    <property type="nucleotide sequence ID" value="NZ_JAUCBP010000002.1"/>
</dbReference>
<keyword evidence="4 9" id="KW-0132">Cell division</keyword>
<evidence type="ECO:0000313" key="11">
    <source>
        <dbReference type="EMBL" id="MDM7859533.1"/>
    </source>
</evidence>
<evidence type="ECO:0000256" key="3">
    <source>
        <dbReference type="ARBA" id="ARBA00022519"/>
    </source>
</evidence>
<evidence type="ECO:0000256" key="8">
    <source>
        <dbReference type="ARBA" id="ARBA00023306"/>
    </source>
</evidence>
<dbReference type="HAMAP" id="MF_00911">
    <property type="entry name" value="FtsQ_subfam"/>
    <property type="match status" value="1"/>
</dbReference>
<evidence type="ECO:0000313" key="12">
    <source>
        <dbReference type="Proteomes" id="UP001234343"/>
    </source>
</evidence>
<proteinExistence type="inferred from homology"/>
<accession>A0ABT7STL9</accession>